<accession>N1ZT48</accession>
<dbReference type="HOGENOM" id="CLU_113994_0_0_9"/>
<dbReference type="STRING" id="1235802.C823_06109"/>
<dbReference type="InterPro" id="IPR015378">
    <property type="entry name" value="Transposase-like_Mu_C"/>
</dbReference>
<proteinExistence type="predicted"/>
<gene>
    <name evidence="2" type="ORF">C823_06109</name>
</gene>
<protein>
    <recommendedName>
        <fullName evidence="1">Transposase-like Mu C-terminal domain-containing protein</fullName>
    </recommendedName>
</protein>
<dbReference type="Pfam" id="PF09299">
    <property type="entry name" value="Mu-transpos_C"/>
    <property type="match status" value="1"/>
</dbReference>
<comment type="caution">
    <text evidence="2">The sequence shown here is derived from an EMBL/GenBank/DDBJ whole genome shotgun (WGS) entry which is preliminary data.</text>
</comment>
<keyword evidence="3" id="KW-1185">Reference proteome</keyword>
<dbReference type="AlphaFoldDB" id="N1ZT48"/>
<name>N1ZT48_9FIRM</name>
<evidence type="ECO:0000259" key="1">
    <source>
        <dbReference type="Pfam" id="PF09299"/>
    </source>
</evidence>
<dbReference type="eggNOG" id="COG2801">
    <property type="taxonomic scope" value="Bacteria"/>
</dbReference>
<organism evidence="2 3">
    <name type="scientific">Eubacterium plexicaudatum ASF492</name>
    <dbReference type="NCBI Taxonomy" id="1235802"/>
    <lineage>
        <taxon>Bacteria</taxon>
        <taxon>Bacillati</taxon>
        <taxon>Bacillota</taxon>
        <taxon>Clostridia</taxon>
        <taxon>Eubacteriales</taxon>
        <taxon>Eubacteriaceae</taxon>
        <taxon>Eubacterium</taxon>
    </lineage>
</organism>
<feature type="domain" description="Transposase-like Mu C-terminal" evidence="1">
    <location>
        <begin position="75"/>
        <end position="123"/>
    </location>
</feature>
<evidence type="ECO:0000313" key="2">
    <source>
        <dbReference type="EMBL" id="EMZ16985.1"/>
    </source>
</evidence>
<evidence type="ECO:0000313" key="3">
    <source>
        <dbReference type="Proteomes" id="UP000012589"/>
    </source>
</evidence>
<dbReference type="Proteomes" id="UP000012589">
    <property type="component" value="Unassembled WGS sequence"/>
</dbReference>
<dbReference type="PATRIC" id="fig|1235802.3.peg.6457"/>
<dbReference type="EMBL" id="AQFT01000218">
    <property type="protein sequence ID" value="EMZ16985.1"/>
    <property type="molecule type" value="Genomic_DNA"/>
</dbReference>
<reference evidence="2 3" key="1">
    <citation type="journal article" date="2014" name="Genome Announc.">
        <title>Draft genome sequences of the altered schaedler flora, a defined bacterial community from gnotobiotic mice.</title>
        <authorList>
            <person name="Wannemuehler M.J."/>
            <person name="Overstreet A.M."/>
            <person name="Ward D.V."/>
            <person name="Phillips G.J."/>
        </authorList>
    </citation>
    <scope>NUCLEOTIDE SEQUENCE [LARGE SCALE GENOMIC DNA]</scope>
    <source>
        <strain evidence="2 3">ASF492</strain>
    </source>
</reference>
<sequence>MAEIRAAHVHSVEELNRRWKIFLEQEYQKEAHAGIKEYYESYGVSVPARGITPEQEWMRDTRGLVFMDVSVVAEAFLHHETRRIDEAGCFSLRGSRYEASAALANMEAEIAYDPMDMKTVTVRCRGAEPLEAHRMEIGAFSSKVPPVPMGMTGNVPETSRLLDALEKKYKEDHGQMARALSFGEYGKEAGRHV</sequence>